<dbReference type="GeneID" id="59376243"/>
<feature type="region of interest" description="Disordered" evidence="1">
    <location>
        <begin position="1"/>
        <end position="69"/>
    </location>
</feature>
<proteinExistence type="predicted"/>
<feature type="compositionally biased region" description="Polar residues" evidence="1">
    <location>
        <begin position="450"/>
        <end position="465"/>
    </location>
</feature>
<evidence type="ECO:0000313" key="4">
    <source>
        <dbReference type="Proteomes" id="UP000623687"/>
    </source>
</evidence>
<dbReference type="OrthoDB" id="3260408at2759"/>
<evidence type="ECO:0000256" key="2">
    <source>
        <dbReference type="SAM" id="Phobius"/>
    </source>
</evidence>
<feature type="compositionally biased region" description="Polar residues" evidence="1">
    <location>
        <begin position="17"/>
        <end position="47"/>
    </location>
</feature>
<organism evidence="3 4">
    <name type="scientific">Pleurotus ostreatus</name>
    <name type="common">Oyster mushroom</name>
    <name type="synonym">White-rot fungus</name>
    <dbReference type="NCBI Taxonomy" id="5322"/>
    <lineage>
        <taxon>Eukaryota</taxon>
        <taxon>Fungi</taxon>
        <taxon>Dikarya</taxon>
        <taxon>Basidiomycota</taxon>
        <taxon>Agaricomycotina</taxon>
        <taxon>Agaricomycetes</taxon>
        <taxon>Agaricomycetidae</taxon>
        <taxon>Agaricales</taxon>
        <taxon>Pleurotineae</taxon>
        <taxon>Pleurotaceae</taxon>
        <taxon>Pleurotus</taxon>
    </lineage>
</organism>
<feature type="region of interest" description="Disordered" evidence="1">
    <location>
        <begin position="425"/>
        <end position="467"/>
    </location>
</feature>
<dbReference type="EMBL" id="JACETU010000004">
    <property type="protein sequence ID" value="KAF7430714.1"/>
    <property type="molecule type" value="Genomic_DNA"/>
</dbReference>
<protein>
    <submittedName>
        <fullName evidence="3">Uncharacterized protein</fullName>
    </submittedName>
</protein>
<feature type="region of interest" description="Disordered" evidence="1">
    <location>
        <begin position="520"/>
        <end position="547"/>
    </location>
</feature>
<keyword evidence="2" id="KW-0472">Membrane</keyword>
<name>A0A8H7DU29_PLEOS</name>
<sequence length="801" mass="89584">MVVTRRKPVVPAPGPASRTSSTQAVPQTSKPKGTQSVLANSSTPEHTNSSEKQAKKAKSPAHKGKRKKKKDRSLLIYLRNILLTLTTIYAILACPDSPLYTSDTSPFHIPSHPSTTQRNLPITPFPATIFPPPHPLICKTLLTTHNKLVLPLQTYVIAPLYSQASQAVYHVAHSPAFAPYTASASSFYETKLAPVYSDYLSPFWRQYIVPQYHRYVAPVLADRVLPFINNSVIPTWKHRIVPTYQRYYARLVLPYWRKYVSRPLTPYVARLQNVYERHLAPIVSRLERVSWNIYKVLAKAWKSAEPHLEHVIKGLGRWFSAIYARLEPHLRVFLKKASSQSTEALKWVWAQRRIYVDPHVRKIWVKVKELSGSDVKLDTPAGGHIVNVDRDWPSALKPDSKAGPVTSAMPVAQESLHAPLVHTDSTYSTEEDPAPTSASSIEPTGEPSVFPSTDNGGMTISNTDIPKSIPESEASIQAEYEAVIPELSNAAAIKAASVIEESLFAYSSSPVPQELAVEAGLTPSPSSASNVDSSPSSVPQELSLDPDGFMDLDEFLANLGLDQDLPVDSPTSAEPASSTNMVESTASAFAVSQPAPKKTNPADMDEEERREYMAAKRLDITSRHSRWESEVESLIEAKTTEVTQKVLKLREDGVHQVLEKDSSVQIRAEDMVKEGERLLKGIGSWVAAHKDAPYAKKSEVNADLQKEKDRDMDLFDKLVGKVQEKFRDKVGEIEDEVRVWYMGVRDAEIQEVIRVEGEVQELAERAQSDIGLDYAWLDDVTYRDWQRYHDLVRILVLEKLY</sequence>
<dbReference type="VEuPathDB" id="FungiDB:PC9H_006425"/>
<evidence type="ECO:0000256" key="1">
    <source>
        <dbReference type="SAM" id="MobiDB-lite"/>
    </source>
</evidence>
<feature type="compositionally biased region" description="Polar residues" evidence="1">
    <location>
        <begin position="569"/>
        <end position="587"/>
    </location>
</feature>
<keyword evidence="2" id="KW-1133">Transmembrane helix</keyword>
<keyword evidence="2" id="KW-0812">Transmembrane</keyword>
<feature type="compositionally biased region" description="Low complexity" evidence="1">
    <location>
        <begin position="523"/>
        <end position="539"/>
    </location>
</feature>
<accession>A0A8H7DU29</accession>
<dbReference type="RefSeq" id="XP_036631992.1">
    <property type="nucleotide sequence ID" value="XM_036775973.1"/>
</dbReference>
<comment type="caution">
    <text evidence="3">The sequence shown here is derived from an EMBL/GenBank/DDBJ whole genome shotgun (WGS) entry which is preliminary data.</text>
</comment>
<feature type="compositionally biased region" description="Basic residues" evidence="1">
    <location>
        <begin position="55"/>
        <end position="69"/>
    </location>
</feature>
<evidence type="ECO:0000313" key="3">
    <source>
        <dbReference type="EMBL" id="KAF7430714.1"/>
    </source>
</evidence>
<feature type="region of interest" description="Disordered" evidence="1">
    <location>
        <begin position="563"/>
        <end position="607"/>
    </location>
</feature>
<feature type="transmembrane region" description="Helical" evidence="2">
    <location>
        <begin position="74"/>
        <end position="92"/>
    </location>
</feature>
<keyword evidence="4" id="KW-1185">Reference proteome</keyword>
<gene>
    <name evidence="3" type="ORF">PC9H_006425</name>
</gene>
<reference evidence="3" key="1">
    <citation type="submission" date="2019-07" db="EMBL/GenBank/DDBJ databases">
        <authorList>
            <person name="Palmer J.M."/>
        </authorList>
    </citation>
    <scope>NUCLEOTIDE SEQUENCE</scope>
    <source>
        <strain evidence="3">PC9</strain>
    </source>
</reference>
<dbReference type="Proteomes" id="UP000623687">
    <property type="component" value="Unassembled WGS sequence"/>
</dbReference>
<dbReference type="AlphaFoldDB" id="A0A8H7DU29"/>